<name>A0ABD6DV02_9EURY</name>
<comment type="caution">
    <text evidence="4">The sequence shown here is derived from an EMBL/GenBank/DDBJ whole genome shotgun (WGS) entry which is preliminary data.</text>
</comment>
<dbReference type="EMBL" id="JBHUDP010000002">
    <property type="protein sequence ID" value="MFD1685883.1"/>
    <property type="molecule type" value="Genomic_DNA"/>
</dbReference>
<dbReference type="Pfam" id="PF16221">
    <property type="entry name" value="HTH_47"/>
    <property type="match status" value="1"/>
</dbReference>
<dbReference type="PIRSF" id="PIRSF015244">
    <property type="entry name" value="UCP015244"/>
    <property type="match status" value="1"/>
</dbReference>
<dbReference type="InterPro" id="IPR032610">
    <property type="entry name" value="DUF2172"/>
</dbReference>
<dbReference type="Pfam" id="PF16254">
    <property type="entry name" value="DUF4910"/>
    <property type="match status" value="1"/>
</dbReference>
<evidence type="ECO:0000259" key="1">
    <source>
        <dbReference type="Pfam" id="PF09940"/>
    </source>
</evidence>
<keyword evidence="5" id="KW-1185">Reference proteome</keyword>
<gene>
    <name evidence="4" type="ORF">ACFSAS_09695</name>
</gene>
<dbReference type="Gene3D" id="1.10.10.10">
    <property type="entry name" value="Winged helix-like DNA-binding domain superfamily/Winged helix DNA-binding domain"/>
    <property type="match status" value="1"/>
</dbReference>
<dbReference type="InterPro" id="IPR032622">
    <property type="entry name" value="UCP01524_HTH"/>
</dbReference>
<reference evidence="4 5" key="1">
    <citation type="journal article" date="2019" name="Int. J. Syst. Evol. Microbiol.">
        <title>The Global Catalogue of Microorganisms (GCM) 10K type strain sequencing project: providing services to taxonomists for standard genome sequencing and annotation.</title>
        <authorList>
            <consortium name="The Broad Institute Genomics Platform"/>
            <consortium name="The Broad Institute Genome Sequencing Center for Infectious Disease"/>
            <person name="Wu L."/>
            <person name="Ma J."/>
        </authorList>
    </citation>
    <scope>NUCLEOTIDE SEQUENCE [LARGE SCALE GENOMIC DNA]</scope>
    <source>
        <strain evidence="4 5">CGMCC 1.10387</strain>
    </source>
</reference>
<dbReference type="Gene3D" id="3.40.630.10">
    <property type="entry name" value="Zn peptidases"/>
    <property type="match status" value="1"/>
</dbReference>
<dbReference type="RefSeq" id="WP_256305990.1">
    <property type="nucleotide sequence ID" value="NZ_JANHAW010000001.1"/>
</dbReference>
<organism evidence="4 5">
    <name type="scientific">Halobellus litoreus</name>
    <dbReference type="NCBI Taxonomy" id="755310"/>
    <lineage>
        <taxon>Archaea</taxon>
        <taxon>Methanobacteriati</taxon>
        <taxon>Methanobacteriota</taxon>
        <taxon>Stenosarchaea group</taxon>
        <taxon>Halobacteria</taxon>
        <taxon>Halobacteriales</taxon>
        <taxon>Haloferacaceae</taxon>
        <taxon>Halobellus</taxon>
    </lineage>
</organism>
<accession>A0ABD6DV02</accession>
<feature type="domain" description="UCP01524 winged helix-turn-helix" evidence="2">
    <location>
        <begin position="355"/>
        <end position="438"/>
    </location>
</feature>
<evidence type="ECO:0000313" key="4">
    <source>
        <dbReference type="EMBL" id="MFD1685883.1"/>
    </source>
</evidence>
<dbReference type="InterPro" id="IPR032589">
    <property type="entry name" value="DUF4910"/>
</dbReference>
<dbReference type="Gene3D" id="3.50.30.90">
    <property type="match status" value="1"/>
</dbReference>
<protein>
    <submittedName>
        <fullName evidence="4">DUF4910 domain-containing protein</fullName>
    </submittedName>
</protein>
<feature type="domain" description="DUF4910" evidence="3">
    <location>
        <begin position="13"/>
        <end position="350"/>
    </location>
</feature>
<evidence type="ECO:0000259" key="2">
    <source>
        <dbReference type="Pfam" id="PF16221"/>
    </source>
</evidence>
<sequence length="446" mass="50903">MYIENESEWLSRLFDDLWPVTRSITGPGLRKSLKIFREEIPLEIEGVPSGTDVFDWEIPPEWHIYEGRLTGPDRNIYADFDETNLAVVNYSKAVNGSFSLDELKPHLYTDPSVPDATPYVTSYYERTWGFCLPHQVYEELPEGEYYAHIDSEFVDGELNFGHTVLPGESDEEVLLSSYLCHPSLANNELSGPLVLAALYHRLSEWENRQFTYRFVLCPETIGSIAYLSEYGDHLKDALVGGLVLTCLGGPSESLSYKTSRRENALIDKTVQNLKEQSDKGFKIRQFTPTGGSDERQYCSPGFNLPVGQIARTVYGQYDGYHNSNDDKEFMGIDSLIQSVDLIENLLQSFEYAGYYENQKPYGEPMLGKRDLYPNINSPQQWERANSVVNEQEFLNRILTVLNYSDGEHAMVEIADDYGCPMDEMIPVVETLLDHNLLQRVLTSYDK</sequence>
<dbReference type="SUPFAM" id="SSF53187">
    <property type="entry name" value="Zn-dependent exopeptidases"/>
    <property type="match status" value="1"/>
</dbReference>
<evidence type="ECO:0000259" key="3">
    <source>
        <dbReference type="Pfam" id="PF16254"/>
    </source>
</evidence>
<dbReference type="InterPro" id="IPR036388">
    <property type="entry name" value="WH-like_DNA-bd_sf"/>
</dbReference>
<dbReference type="Proteomes" id="UP001597092">
    <property type="component" value="Unassembled WGS sequence"/>
</dbReference>
<dbReference type="AlphaFoldDB" id="A0ABD6DV02"/>
<feature type="domain" description="DUF2172" evidence="1">
    <location>
        <begin position="61"/>
        <end position="152"/>
    </location>
</feature>
<evidence type="ECO:0000313" key="5">
    <source>
        <dbReference type="Proteomes" id="UP001597092"/>
    </source>
</evidence>
<dbReference type="InterPro" id="IPR012353">
    <property type="entry name" value="UCP015244"/>
</dbReference>
<dbReference type="Pfam" id="PF09940">
    <property type="entry name" value="DUF2172"/>
    <property type="match status" value="1"/>
</dbReference>
<proteinExistence type="predicted"/>